<proteinExistence type="predicted"/>
<accession>A0A0F9FBD7</accession>
<dbReference type="AlphaFoldDB" id="A0A0F9FBD7"/>
<reference evidence="1" key="1">
    <citation type="journal article" date="2015" name="Nature">
        <title>Complex archaea that bridge the gap between prokaryotes and eukaryotes.</title>
        <authorList>
            <person name="Spang A."/>
            <person name="Saw J.H."/>
            <person name="Jorgensen S.L."/>
            <person name="Zaremba-Niedzwiedzka K."/>
            <person name="Martijn J."/>
            <person name="Lind A.E."/>
            <person name="van Eijk R."/>
            <person name="Schleper C."/>
            <person name="Guy L."/>
            <person name="Ettema T.J."/>
        </authorList>
    </citation>
    <scope>NUCLEOTIDE SEQUENCE</scope>
</reference>
<gene>
    <name evidence="1" type="ORF">LCGC14_1973770</name>
</gene>
<dbReference type="EMBL" id="LAZR01021956">
    <property type="protein sequence ID" value="KKL83538.1"/>
    <property type="molecule type" value="Genomic_DNA"/>
</dbReference>
<comment type="caution">
    <text evidence="1">The sequence shown here is derived from an EMBL/GenBank/DDBJ whole genome shotgun (WGS) entry which is preliminary data.</text>
</comment>
<evidence type="ECO:0000313" key="1">
    <source>
        <dbReference type="EMBL" id="KKL83538.1"/>
    </source>
</evidence>
<organism evidence="1">
    <name type="scientific">marine sediment metagenome</name>
    <dbReference type="NCBI Taxonomy" id="412755"/>
    <lineage>
        <taxon>unclassified sequences</taxon>
        <taxon>metagenomes</taxon>
        <taxon>ecological metagenomes</taxon>
    </lineage>
</organism>
<protein>
    <submittedName>
        <fullName evidence="1">Uncharacterized protein</fullName>
    </submittedName>
</protein>
<name>A0A0F9FBD7_9ZZZZ</name>
<sequence length="63" mass="7952">MMEEYLTLVFDNEQRKVIKHFDGSWDEYEDQLREYVGDKFTLIYIRRYESKERRYDSYPKKTV</sequence>